<sequence>ILENQKQSYTKRLGCKWVVNATCPKTTKKIKITSCNLEHSNHEIHPDTLNFASYYRQFLDE</sequence>
<dbReference type="EMBL" id="CAJVPZ010060962">
    <property type="protein sequence ID" value="CAG8790688.1"/>
    <property type="molecule type" value="Genomic_DNA"/>
</dbReference>
<reference evidence="1" key="1">
    <citation type="submission" date="2021-06" db="EMBL/GenBank/DDBJ databases">
        <authorList>
            <person name="Kallberg Y."/>
            <person name="Tangrot J."/>
            <person name="Rosling A."/>
        </authorList>
    </citation>
    <scope>NUCLEOTIDE SEQUENCE</scope>
    <source>
        <strain evidence="1">IN212</strain>
    </source>
</reference>
<keyword evidence="2" id="KW-1185">Reference proteome</keyword>
<proteinExistence type="predicted"/>
<comment type="caution">
    <text evidence="1">The sequence shown here is derived from an EMBL/GenBank/DDBJ whole genome shotgun (WGS) entry which is preliminary data.</text>
</comment>
<protein>
    <submittedName>
        <fullName evidence="1">12589_t:CDS:1</fullName>
    </submittedName>
</protein>
<dbReference type="Proteomes" id="UP000789396">
    <property type="component" value="Unassembled WGS sequence"/>
</dbReference>
<feature type="non-terminal residue" evidence="1">
    <location>
        <position position="1"/>
    </location>
</feature>
<accession>A0A9N9JRN4</accession>
<evidence type="ECO:0000313" key="2">
    <source>
        <dbReference type="Proteomes" id="UP000789396"/>
    </source>
</evidence>
<feature type="non-terminal residue" evidence="1">
    <location>
        <position position="61"/>
    </location>
</feature>
<dbReference type="AlphaFoldDB" id="A0A9N9JRN4"/>
<gene>
    <name evidence="1" type="ORF">RFULGI_LOCUS16715</name>
</gene>
<name>A0A9N9JRN4_9GLOM</name>
<organism evidence="1 2">
    <name type="scientific">Racocetra fulgida</name>
    <dbReference type="NCBI Taxonomy" id="60492"/>
    <lineage>
        <taxon>Eukaryota</taxon>
        <taxon>Fungi</taxon>
        <taxon>Fungi incertae sedis</taxon>
        <taxon>Mucoromycota</taxon>
        <taxon>Glomeromycotina</taxon>
        <taxon>Glomeromycetes</taxon>
        <taxon>Diversisporales</taxon>
        <taxon>Gigasporaceae</taxon>
        <taxon>Racocetra</taxon>
    </lineage>
</organism>
<evidence type="ECO:0000313" key="1">
    <source>
        <dbReference type="EMBL" id="CAG8790688.1"/>
    </source>
</evidence>